<gene>
    <name evidence="2" type="ORF">NQ314_003482</name>
</gene>
<evidence type="ECO:0000256" key="1">
    <source>
        <dbReference type="SAM" id="MobiDB-lite"/>
    </source>
</evidence>
<feature type="region of interest" description="Disordered" evidence="1">
    <location>
        <begin position="15"/>
        <end position="119"/>
    </location>
</feature>
<dbReference type="AlphaFoldDB" id="A0AAV8ZP29"/>
<protein>
    <submittedName>
        <fullName evidence="2">Uncharacterized protein</fullName>
    </submittedName>
</protein>
<proteinExistence type="predicted"/>
<feature type="compositionally biased region" description="Polar residues" evidence="1">
    <location>
        <begin position="50"/>
        <end position="68"/>
    </location>
</feature>
<organism evidence="2 3">
    <name type="scientific">Rhamnusium bicolor</name>
    <dbReference type="NCBI Taxonomy" id="1586634"/>
    <lineage>
        <taxon>Eukaryota</taxon>
        <taxon>Metazoa</taxon>
        <taxon>Ecdysozoa</taxon>
        <taxon>Arthropoda</taxon>
        <taxon>Hexapoda</taxon>
        <taxon>Insecta</taxon>
        <taxon>Pterygota</taxon>
        <taxon>Neoptera</taxon>
        <taxon>Endopterygota</taxon>
        <taxon>Coleoptera</taxon>
        <taxon>Polyphaga</taxon>
        <taxon>Cucujiformia</taxon>
        <taxon>Chrysomeloidea</taxon>
        <taxon>Cerambycidae</taxon>
        <taxon>Lepturinae</taxon>
        <taxon>Rhagiini</taxon>
        <taxon>Rhamnusium</taxon>
    </lineage>
</organism>
<comment type="caution">
    <text evidence="2">The sequence shown here is derived from an EMBL/GenBank/DDBJ whole genome shotgun (WGS) entry which is preliminary data.</text>
</comment>
<dbReference type="Proteomes" id="UP001162156">
    <property type="component" value="Unassembled WGS sequence"/>
</dbReference>
<keyword evidence="3" id="KW-1185">Reference proteome</keyword>
<reference evidence="2" key="1">
    <citation type="journal article" date="2023" name="Insect Mol. Biol.">
        <title>Genome sequencing provides insights into the evolution of gene families encoding plant cell wall-degrading enzymes in longhorned beetles.</title>
        <authorList>
            <person name="Shin N.R."/>
            <person name="Okamura Y."/>
            <person name="Kirsch R."/>
            <person name="Pauchet Y."/>
        </authorList>
    </citation>
    <scope>NUCLEOTIDE SEQUENCE</scope>
    <source>
        <strain evidence="2">RBIC_L_NR</strain>
    </source>
</reference>
<evidence type="ECO:0000313" key="3">
    <source>
        <dbReference type="Proteomes" id="UP001162156"/>
    </source>
</evidence>
<dbReference type="EMBL" id="JANEYF010000988">
    <property type="protein sequence ID" value="KAJ8966515.1"/>
    <property type="molecule type" value="Genomic_DNA"/>
</dbReference>
<feature type="compositionally biased region" description="Acidic residues" evidence="1">
    <location>
        <begin position="31"/>
        <end position="42"/>
    </location>
</feature>
<evidence type="ECO:0000313" key="2">
    <source>
        <dbReference type="EMBL" id="KAJ8966515.1"/>
    </source>
</evidence>
<sequence length="119" mass="12981">MKGFSMHEALAMLEEGDFPHPSADVVRLPPDDDYQTDEDSGQEDAKSPDNLHSTQFRAPTEIQVSFQDSDSEDDDIPLAAPAKTQVALQDDSEDDNIPLAPLASKKSETVPKIASLQLD</sequence>
<accession>A0AAV8ZP29</accession>
<name>A0AAV8ZP29_9CUCU</name>